<keyword evidence="2 4" id="KW-0863">Zinc-finger</keyword>
<protein>
    <recommendedName>
        <fullName evidence="5">PHD-type domain-containing protein</fullName>
    </recommendedName>
</protein>
<dbReference type="Proteomes" id="UP000663889">
    <property type="component" value="Unassembled WGS sequence"/>
</dbReference>
<evidence type="ECO:0000256" key="3">
    <source>
        <dbReference type="ARBA" id="ARBA00022833"/>
    </source>
</evidence>
<comment type="caution">
    <text evidence="6">The sequence shown here is derived from an EMBL/GenBank/DDBJ whole genome shotgun (WGS) entry which is preliminary data.</text>
</comment>
<sequence>GARTTNPCAHALSVFMLIQSIQKELPHLELAKTTIDYPDAIKNEHSSSHYQAIYNNIIDCKIYKEWSKSNDTYCICNEFYQSEWMAKCCTCHELYHPSCIGQDQEKTDAIIDKWKCPYCQEDDDNK</sequence>
<dbReference type="PROSITE" id="PS50016">
    <property type="entry name" value="ZF_PHD_2"/>
    <property type="match status" value="1"/>
</dbReference>
<dbReference type="EMBL" id="CAJNOU010010494">
    <property type="protein sequence ID" value="CAF1552523.1"/>
    <property type="molecule type" value="Genomic_DNA"/>
</dbReference>
<accession>A0A815X4N3</accession>
<evidence type="ECO:0000256" key="1">
    <source>
        <dbReference type="ARBA" id="ARBA00022723"/>
    </source>
</evidence>
<evidence type="ECO:0000313" key="6">
    <source>
        <dbReference type="EMBL" id="CAF1552523.1"/>
    </source>
</evidence>
<gene>
    <name evidence="6" type="ORF">SEV965_LOCUS38768</name>
</gene>
<evidence type="ECO:0000313" key="7">
    <source>
        <dbReference type="Proteomes" id="UP000663889"/>
    </source>
</evidence>
<dbReference type="InterPro" id="IPR001965">
    <property type="entry name" value="Znf_PHD"/>
</dbReference>
<dbReference type="Gene3D" id="3.30.40.10">
    <property type="entry name" value="Zinc/RING finger domain, C3HC4 (zinc finger)"/>
    <property type="match status" value="1"/>
</dbReference>
<dbReference type="AlphaFoldDB" id="A0A815X4N3"/>
<keyword evidence="1" id="KW-0479">Metal-binding</keyword>
<evidence type="ECO:0000256" key="2">
    <source>
        <dbReference type="ARBA" id="ARBA00022771"/>
    </source>
</evidence>
<reference evidence="6" key="1">
    <citation type="submission" date="2021-02" db="EMBL/GenBank/DDBJ databases">
        <authorList>
            <person name="Nowell W R."/>
        </authorList>
    </citation>
    <scope>NUCLEOTIDE SEQUENCE</scope>
</reference>
<dbReference type="SUPFAM" id="SSF57903">
    <property type="entry name" value="FYVE/PHD zinc finger"/>
    <property type="match status" value="1"/>
</dbReference>
<organism evidence="6 7">
    <name type="scientific">Rotaria sordida</name>
    <dbReference type="NCBI Taxonomy" id="392033"/>
    <lineage>
        <taxon>Eukaryota</taxon>
        <taxon>Metazoa</taxon>
        <taxon>Spiralia</taxon>
        <taxon>Gnathifera</taxon>
        <taxon>Rotifera</taxon>
        <taxon>Eurotatoria</taxon>
        <taxon>Bdelloidea</taxon>
        <taxon>Philodinida</taxon>
        <taxon>Philodinidae</taxon>
        <taxon>Rotaria</taxon>
    </lineage>
</organism>
<dbReference type="GO" id="GO:0008270">
    <property type="term" value="F:zinc ion binding"/>
    <property type="evidence" value="ECO:0007669"/>
    <property type="project" value="UniProtKB-KW"/>
</dbReference>
<dbReference type="InterPro" id="IPR013083">
    <property type="entry name" value="Znf_RING/FYVE/PHD"/>
</dbReference>
<proteinExistence type="predicted"/>
<dbReference type="SMART" id="SM00249">
    <property type="entry name" value="PHD"/>
    <property type="match status" value="1"/>
</dbReference>
<feature type="domain" description="PHD-type" evidence="5">
    <location>
        <begin position="71"/>
        <end position="122"/>
    </location>
</feature>
<keyword evidence="3" id="KW-0862">Zinc</keyword>
<dbReference type="InterPro" id="IPR019787">
    <property type="entry name" value="Znf_PHD-finger"/>
</dbReference>
<evidence type="ECO:0000256" key="4">
    <source>
        <dbReference type="PROSITE-ProRule" id="PRU00146"/>
    </source>
</evidence>
<evidence type="ECO:0000259" key="5">
    <source>
        <dbReference type="PROSITE" id="PS50016"/>
    </source>
</evidence>
<dbReference type="InterPro" id="IPR011011">
    <property type="entry name" value="Znf_FYVE_PHD"/>
</dbReference>
<feature type="non-terminal residue" evidence="6">
    <location>
        <position position="1"/>
    </location>
</feature>
<name>A0A815X4N3_9BILA</name>